<evidence type="ECO:0008006" key="3">
    <source>
        <dbReference type="Google" id="ProtNLM"/>
    </source>
</evidence>
<name>A0A1J6ITM9_NICAT</name>
<dbReference type="Proteomes" id="UP000187609">
    <property type="component" value="Unassembled WGS sequence"/>
</dbReference>
<feature type="non-terminal residue" evidence="1">
    <location>
        <position position="132"/>
    </location>
</feature>
<keyword evidence="2" id="KW-1185">Reference proteome</keyword>
<feature type="non-terminal residue" evidence="1">
    <location>
        <position position="1"/>
    </location>
</feature>
<dbReference type="EMBL" id="MJEQ01037189">
    <property type="protein sequence ID" value="OIT01071.1"/>
    <property type="molecule type" value="Genomic_DNA"/>
</dbReference>
<reference evidence="1" key="1">
    <citation type="submission" date="2016-11" db="EMBL/GenBank/DDBJ databases">
        <title>The genome of Nicotiana attenuata.</title>
        <authorList>
            <person name="Xu S."/>
            <person name="Brockmoeller T."/>
            <person name="Gaquerel E."/>
            <person name="Navarro A."/>
            <person name="Kuhl H."/>
            <person name="Gase K."/>
            <person name="Ling Z."/>
            <person name="Zhou W."/>
            <person name="Kreitzer C."/>
            <person name="Stanke M."/>
            <person name="Tang H."/>
            <person name="Lyons E."/>
            <person name="Pandey P."/>
            <person name="Pandey S.P."/>
            <person name="Timmermann B."/>
            <person name="Baldwin I.T."/>
        </authorList>
    </citation>
    <scope>NUCLEOTIDE SEQUENCE [LARGE SCALE GENOMIC DNA]</scope>
    <source>
        <strain evidence="1">UT</strain>
    </source>
</reference>
<protein>
    <recommendedName>
        <fullName evidence="3">Mitochondrial protein</fullName>
    </recommendedName>
</protein>
<proteinExistence type="predicted"/>
<comment type="caution">
    <text evidence="1">The sequence shown here is derived from an EMBL/GenBank/DDBJ whole genome shotgun (WGS) entry which is preliminary data.</text>
</comment>
<evidence type="ECO:0000313" key="2">
    <source>
        <dbReference type="Proteomes" id="UP000187609"/>
    </source>
</evidence>
<dbReference type="AlphaFoldDB" id="A0A1J6ITM9"/>
<accession>A0A1J6ITM9</accession>
<organism evidence="1 2">
    <name type="scientific">Nicotiana attenuata</name>
    <name type="common">Coyote tobacco</name>
    <dbReference type="NCBI Taxonomy" id="49451"/>
    <lineage>
        <taxon>Eukaryota</taxon>
        <taxon>Viridiplantae</taxon>
        <taxon>Streptophyta</taxon>
        <taxon>Embryophyta</taxon>
        <taxon>Tracheophyta</taxon>
        <taxon>Spermatophyta</taxon>
        <taxon>Magnoliopsida</taxon>
        <taxon>eudicotyledons</taxon>
        <taxon>Gunneridae</taxon>
        <taxon>Pentapetalae</taxon>
        <taxon>asterids</taxon>
        <taxon>lamiids</taxon>
        <taxon>Solanales</taxon>
        <taxon>Solanaceae</taxon>
        <taxon>Nicotianoideae</taxon>
        <taxon>Nicotianeae</taxon>
        <taxon>Nicotiana</taxon>
    </lineage>
</organism>
<sequence length="132" mass="15090">LKNNVPNNASISMSINSHIVPSSGVTANEHENELRRSKRRRIEVSFGPDFITTFLTENIDLDILSDELVSIYLIEKEPKTNIEAMRSIDASFWKEAIKSELDSIVSNHTWDLSDLPKGYKPISSKWIFKKKL</sequence>
<evidence type="ECO:0000313" key="1">
    <source>
        <dbReference type="EMBL" id="OIT01071.1"/>
    </source>
</evidence>
<gene>
    <name evidence="1" type="ORF">A4A49_60148</name>
</gene>